<dbReference type="AlphaFoldDB" id="A0A9P3Q8D0"/>
<proteinExistence type="predicted"/>
<protein>
    <recommendedName>
        <fullName evidence="6">PE family protein</fullName>
    </recommendedName>
</protein>
<dbReference type="Proteomes" id="UP001064782">
    <property type="component" value="Unassembled WGS sequence"/>
</dbReference>
<dbReference type="EMBL" id="BRXE01000067">
    <property type="protein sequence ID" value="GLB84967.1"/>
    <property type="molecule type" value="Genomic_DNA"/>
</dbReference>
<dbReference type="SUPFAM" id="SSF140459">
    <property type="entry name" value="PE/PPE dimer-like"/>
    <property type="match status" value="1"/>
</dbReference>
<name>A0A9P3Q8D0_9MYCO</name>
<dbReference type="InterPro" id="IPR000084">
    <property type="entry name" value="PE-PGRS_N"/>
</dbReference>
<dbReference type="InterPro" id="IPR029058">
    <property type="entry name" value="AB_hydrolase_fold"/>
</dbReference>
<evidence type="ECO:0000313" key="5">
    <source>
        <dbReference type="Proteomes" id="UP001064782"/>
    </source>
</evidence>
<dbReference type="InterPro" id="IPR013228">
    <property type="entry name" value="PE-PPE_C"/>
</dbReference>
<evidence type="ECO:0000259" key="1">
    <source>
        <dbReference type="Pfam" id="PF00934"/>
    </source>
</evidence>
<comment type="caution">
    <text evidence="4">The sequence shown here is derived from an EMBL/GenBank/DDBJ whole genome shotgun (WGS) entry which is preliminary data.</text>
</comment>
<dbReference type="Pfam" id="PF08237">
    <property type="entry name" value="PE-PPE"/>
    <property type="match status" value="1"/>
</dbReference>
<dbReference type="InterPro" id="IPR038332">
    <property type="entry name" value="PPE_sf"/>
</dbReference>
<dbReference type="Gene3D" id="1.10.287.850">
    <property type="entry name" value="HP0062-like domain"/>
    <property type="match status" value="1"/>
</dbReference>
<accession>A0A9P3Q8D0</accession>
<feature type="domain" description="PE-PPE" evidence="2">
    <location>
        <begin position="213"/>
        <end position="435"/>
    </location>
</feature>
<organism evidence="4 5">
    <name type="scientific">Mycobacterium kiyosense</name>
    <dbReference type="NCBI Taxonomy" id="2871094"/>
    <lineage>
        <taxon>Bacteria</taxon>
        <taxon>Bacillati</taxon>
        <taxon>Actinomycetota</taxon>
        <taxon>Actinomycetes</taxon>
        <taxon>Mycobacteriales</taxon>
        <taxon>Mycobacteriaceae</taxon>
        <taxon>Mycobacterium</taxon>
    </lineage>
</organism>
<dbReference type="EMBL" id="BRZI01000060">
    <property type="protein sequence ID" value="GLD32976.1"/>
    <property type="molecule type" value="Genomic_DNA"/>
</dbReference>
<evidence type="ECO:0000313" key="4">
    <source>
        <dbReference type="EMBL" id="GLD32976.1"/>
    </source>
</evidence>
<evidence type="ECO:0000313" key="3">
    <source>
        <dbReference type="EMBL" id="GLB84967.1"/>
    </source>
</evidence>
<reference evidence="4" key="1">
    <citation type="submission" date="2022-08" db="EMBL/GenBank/DDBJ databases">
        <title>Mycobacterium kiyosense sp. nov., scotochromogenic slow-glowing species isolated from respiratory specimens.</title>
        <authorList>
            <person name="Fukano H."/>
            <person name="Kazumi Y."/>
            <person name="Sakagami N."/>
            <person name="Ato M."/>
            <person name="Mitarai S."/>
            <person name="Hoshino Y."/>
        </authorList>
    </citation>
    <scope>NUCLEOTIDE SEQUENCE</scope>
    <source>
        <strain evidence="4">1413</strain>
        <strain evidence="3">SRL2020-028</strain>
    </source>
</reference>
<dbReference type="Pfam" id="PF00934">
    <property type="entry name" value="PE"/>
    <property type="match status" value="1"/>
</dbReference>
<sequence length="465" mass="47488">MHWHASGLRCEQHQIRCATRLGRGTLSAIARVGVPLSVIEEAALSQVVAVPDLVATAAAELAATGSAIDSAGASAAKATTSLLTAAADEVSTGVAAFFDTYGQQYQAASAQVAQFHQRFVQNLASAATAYLSTEIGSATSMLGGDTMTGAAAATRITVPGAGPLYIPDVLLRLPYLGQVLLQGGIPGPASVSLLQGYILQNTAIGQNWFSDSIAQVVNYPASMGLLSGNLWAPSVNDAVAVGQRLLNDQIATAVAASGGSPVQIAGLSEGTLVVNRELAYLATSPTAPPPSALQFAMFSSPEVGGLASTYLPNGITVPLLGYTSQSLANTQYNVSVVFGQYDGWSNPPDRPWNLPAVVNSMFGILYQHNPAALTSLSNAVTLSSVTTAAGGTVTTYMIPAPTLPMLLPLAQIGVPQPIVGGLNSLLKPIVDAGYSSLTPTAGPYFSHGSLIGLPTAADVLGDLLT</sequence>
<evidence type="ECO:0008006" key="6">
    <source>
        <dbReference type="Google" id="ProtNLM"/>
    </source>
</evidence>
<dbReference type="Proteomes" id="UP001165663">
    <property type="component" value="Unassembled WGS sequence"/>
</dbReference>
<gene>
    <name evidence="4" type="ORF">Mkiyose1413_48590</name>
    <name evidence="3" type="ORF">SRL2020028_42230</name>
</gene>
<dbReference type="Gene3D" id="3.40.50.1820">
    <property type="entry name" value="alpha/beta hydrolase"/>
    <property type="match status" value="1"/>
</dbReference>
<evidence type="ECO:0000259" key="2">
    <source>
        <dbReference type="Pfam" id="PF08237"/>
    </source>
</evidence>
<feature type="domain" description="PE" evidence="1">
    <location>
        <begin position="47"/>
        <end position="134"/>
    </location>
</feature>
<keyword evidence="5" id="KW-1185">Reference proteome</keyword>